<feature type="transmembrane region" description="Helical" evidence="2">
    <location>
        <begin position="277"/>
        <end position="295"/>
    </location>
</feature>
<keyword evidence="4" id="KW-1185">Reference proteome</keyword>
<keyword evidence="2" id="KW-1133">Transmembrane helix</keyword>
<feature type="region of interest" description="Disordered" evidence="1">
    <location>
        <begin position="1"/>
        <end position="64"/>
    </location>
</feature>
<dbReference type="EMBL" id="MCFL01000006">
    <property type="protein sequence ID" value="ORZ39188.1"/>
    <property type="molecule type" value="Genomic_DNA"/>
</dbReference>
<proteinExistence type="predicted"/>
<comment type="caution">
    <text evidence="3">The sequence shown here is derived from an EMBL/GenBank/DDBJ whole genome shotgun (WGS) entry which is preliminary data.</text>
</comment>
<evidence type="ECO:0000313" key="3">
    <source>
        <dbReference type="EMBL" id="ORZ39188.1"/>
    </source>
</evidence>
<feature type="transmembrane region" description="Helical" evidence="2">
    <location>
        <begin position="302"/>
        <end position="327"/>
    </location>
</feature>
<keyword evidence="2" id="KW-0472">Membrane</keyword>
<keyword evidence="2" id="KW-0812">Transmembrane</keyword>
<evidence type="ECO:0000256" key="2">
    <source>
        <dbReference type="SAM" id="Phobius"/>
    </source>
</evidence>
<feature type="transmembrane region" description="Helical" evidence="2">
    <location>
        <begin position="219"/>
        <end position="242"/>
    </location>
</feature>
<reference evidence="3 4" key="1">
    <citation type="submission" date="2016-07" db="EMBL/GenBank/DDBJ databases">
        <title>Pervasive Adenine N6-methylation of Active Genes in Fungi.</title>
        <authorList>
            <consortium name="DOE Joint Genome Institute"/>
            <person name="Mondo S.J."/>
            <person name="Dannebaum R.O."/>
            <person name="Kuo R.C."/>
            <person name="Labutti K."/>
            <person name="Haridas S."/>
            <person name="Kuo A."/>
            <person name="Salamov A."/>
            <person name="Ahrendt S.R."/>
            <person name="Lipzen A."/>
            <person name="Sullivan W."/>
            <person name="Andreopoulos W.B."/>
            <person name="Clum A."/>
            <person name="Lindquist E."/>
            <person name="Daum C."/>
            <person name="Ramamoorthy G.K."/>
            <person name="Gryganskyi A."/>
            <person name="Culley D."/>
            <person name="Magnuson J.K."/>
            <person name="James T.Y."/>
            <person name="O'Malley M.A."/>
            <person name="Stajich J.E."/>
            <person name="Spatafora J.W."/>
            <person name="Visel A."/>
            <person name="Grigoriev I.V."/>
        </authorList>
    </citation>
    <scope>NUCLEOTIDE SEQUENCE [LARGE SCALE GENOMIC DNA]</scope>
    <source>
        <strain evidence="3 4">PL171</strain>
    </source>
</reference>
<feature type="compositionally biased region" description="Pro residues" evidence="1">
    <location>
        <begin position="1"/>
        <end position="10"/>
    </location>
</feature>
<feature type="transmembrane region" description="Helical" evidence="2">
    <location>
        <begin position="333"/>
        <end position="355"/>
    </location>
</feature>
<feature type="non-terminal residue" evidence="3">
    <location>
        <position position="1"/>
    </location>
</feature>
<feature type="region of interest" description="Disordered" evidence="1">
    <location>
        <begin position="85"/>
        <end position="141"/>
    </location>
</feature>
<accession>A0A1Y2HX61</accession>
<gene>
    <name evidence="3" type="ORF">BCR44DRAFT_1427388</name>
</gene>
<evidence type="ECO:0000256" key="1">
    <source>
        <dbReference type="SAM" id="MobiDB-lite"/>
    </source>
</evidence>
<sequence>THSQPAPTPPNSTSNHEHHGHAVPPVHAPTRTYLPPLTRHAPSPDPIPLAPNIAPPAPHAQHAPARHFCTTQDDHAATLMSVPLDDTAADGSDRDARSANTSRANSPASHLAPPALRPADSGTAEDDVQAKSSPLAAGGVDSAASVARLARGSLEHDRFLPYTVVATGAPPKEPSSGRDDDEVAPGQDADGVTDQITSHSWASTLSPHLLCGANLRAGLGVYIGVALVTHLVMLVDGIHFLLPNKGPFASLYNTSAPSQLTRDSLAFLRGLTITESIVLSFAILIGVTCGALGLVRRSHRLWAVYTFASIAHVLWNLVTSSLMIWVFPREFALAFTSAFMVLWLVATLVQIYAALCSYVELQVMRREAEWTARGQVVLRLA</sequence>
<feature type="region of interest" description="Disordered" evidence="1">
    <location>
        <begin position="165"/>
        <end position="188"/>
    </location>
</feature>
<name>A0A1Y2HX61_9FUNG</name>
<feature type="compositionally biased region" description="Pro residues" evidence="1">
    <location>
        <begin position="43"/>
        <end position="58"/>
    </location>
</feature>
<organism evidence="3 4">
    <name type="scientific">Catenaria anguillulae PL171</name>
    <dbReference type="NCBI Taxonomy" id="765915"/>
    <lineage>
        <taxon>Eukaryota</taxon>
        <taxon>Fungi</taxon>
        <taxon>Fungi incertae sedis</taxon>
        <taxon>Blastocladiomycota</taxon>
        <taxon>Blastocladiomycetes</taxon>
        <taxon>Blastocladiales</taxon>
        <taxon>Catenariaceae</taxon>
        <taxon>Catenaria</taxon>
    </lineage>
</organism>
<dbReference type="AlphaFoldDB" id="A0A1Y2HX61"/>
<dbReference type="OrthoDB" id="5598426at2759"/>
<evidence type="ECO:0000313" key="4">
    <source>
        <dbReference type="Proteomes" id="UP000193411"/>
    </source>
</evidence>
<protein>
    <submittedName>
        <fullName evidence="3">Uncharacterized protein</fullName>
    </submittedName>
</protein>
<dbReference type="Proteomes" id="UP000193411">
    <property type="component" value="Unassembled WGS sequence"/>
</dbReference>